<keyword evidence="3" id="KW-1185">Reference proteome</keyword>
<dbReference type="Proteomes" id="UP000676428">
    <property type="component" value="Chromosome"/>
</dbReference>
<dbReference type="RefSeq" id="WP_213680952.1">
    <property type="nucleotide sequence ID" value="NZ_CP074572.1"/>
</dbReference>
<dbReference type="SUPFAM" id="SSF55298">
    <property type="entry name" value="YjgF-like"/>
    <property type="match status" value="1"/>
</dbReference>
<organism evidence="2 3">
    <name type="scientific">Shewanella dokdonensis</name>
    <dbReference type="NCBI Taxonomy" id="712036"/>
    <lineage>
        <taxon>Bacteria</taxon>
        <taxon>Pseudomonadati</taxon>
        <taxon>Pseudomonadota</taxon>
        <taxon>Gammaproteobacteria</taxon>
        <taxon>Alteromonadales</taxon>
        <taxon>Shewanellaceae</taxon>
        <taxon>Shewanella</taxon>
    </lineage>
</organism>
<proteinExistence type="predicted"/>
<feature type="chain" id="PRO_5045226660" evidence="1">
    <location>
        <begin position="19"/>
        <end position="143"/>
    </location>
</feature>
<keyword evidence="1" id="KW-0732">Signal</keyword>
<evidence type="ECO:0000313" key="2">
    <source>
        <dbReference type="EMBL" id="QVK22296.1"/>
    </source>
</evidence>
<dbReference type="InterPro" id="IPR035959">
    <property type="entry name" value="RutC-like_sf"/>
</dbReference>
<sequence length="143" mass="15015">MKALIAMLALLGSCSASAASPVFYPAPGAPFSKAVRAGDTLYLSGMIGATADGKLPSDFASQIQQLLENIKARTAALGLSMDDLVKCTVMLDDMGNWSQFNKIYMTYFKPDHLPARSAFAVSGLALGAAAEMECIAYVPAEAK</sequence>
<dbReference type="InterPro" id="IPR006175">
    <property type="entry name" value="YjgF/YER057c/UK114"/>
</dbReference>
<dbReference type="EMBL" id="CP074572">
    <property type="protein sequence ID" value="QVK22296.1"/>
    <property type="molecule type" value="Genomic_DNA"/>
</dbReference>
<dbReference type="PANTHER" id="PTHR11803">
    <property type="entry name" value="2-IMINOBUTANOATE/2-IMINOPROPANOATE DEAMINASE RIDA"/>
    <property type="match status" value="1"/>
</dbReference>
<dbReference type="PANTHER" id="PTHR11803:SF39">
    <property type="entry name" value="2-IMINOBUTANOATE_2-IMINOPROPANOATE DEAMINASE"/>
    <property type="match status" value="1"/>
</dbReference>
<feature type="signal peptide" evidence="1">
    <location>
        <begin position="1"/>
        <end position="18"/>
    </location>
</feature>
<evidence type="ECO:0000313" key="3">
    <source>
        <dbReference type="Proteomes" id="UP000676428"/>
    </source>
</evidence>
<dbReference type="Gene3D" id="3.30.1330.40">
    <property type="entry name" value="RutC-like"/>
    <property type="match status" value="1"/>
</dbReference>
<accession>A0ABX8DDJ7</accession>
<name>A0ABX8DDJ7_9GAMM</name>
<evidence type="ECO:0000256" key="1">
    <source>
        <dbReference type="SAM" id="SignalP"/>
    </source>
</evidence>
<reference evidence="2 3" key="1">
    <citation type="journal article" date="2012" name="Int. J. Syst. Evol. Microbiol.">
        <title>Shewanella dokdonensis sp. nov., isolated from seawater.</title>
        <authorList>
            <person name="Sung H.R."/>
            <person name="Yoon J.H."/>
            <person name="Ghim S.Y."/>
        </authorList>
    </citation>
    <scope>NUCLEOTIDE SEQUENCE [LARGE SCALE GENOMIC DNA]</scope>
    <source>
        <strain evidence="2 3">DSM 23626</strain>
    </source>
</reference>
<protein>
    <submittedName>
        <fullName evidence="2">RidA family protein</fullName>
    </submittedName>
</protein>
<dbReference type="CDD" id="cd00448">
    <property type="entry name" value="YjgF_YER057c_UK114_family"/>
    <property type="match status" value="1"/>
</dbReference>
<gene>
    <name evidence="2" type="ORF">KHX94_12830</name>
</gene>
<dbReference type="Pfam" id="PF01042">
    <property type="entry name" value="Ribonuc_L-PSP"/>
    <property type="match status" value="1"/>
</dbReference>